<dbReference type="Proteomes" id="UP000603434">
    <property type="component" value="Unassembled WGS sequence"/>
</dbReference>
<protein>
    <submittedName>
        <fullName evidence="1">Uncharacterized protein</fullName>
    </submittedName>
</protein>
<dbReference type="AlphaFoldDB" id="A0A8J6NNL0"/>
<gene>
    <name evidence="1" type="ORF">H8E23_12805</name>
</gene>
<sequence>MRPYLQGALDGLCAVYTIVNAARIICDIDEKESRELFRQILAYLEKTKDLSRVLTEGVDLITIGGILRDVVDDRISYRSMPFKHRPDTSLDEFWRKMMSFLDNGCKRTILTCLSGPMWDHWSLVHSISPKQICFFDSHKLKRLNRSRCTTTSSSASRPHVLCPTHTYFLS</sequence>
<dbReference type="EMBL" id="JACNJH010000178">
    <property type="protein sequence ID" value="MBC8362265.1"/>
    <property type="molecule type" value="Genomic_DNA"/>
</dbReference>
<accession>A0A8J6NNL0</accession>
<name>A0A8J6NNL0_9BACT</name>
<comment type="caution">
    <text evidence="1">The sequence shown here is derived from an EMBL/GenBank/DDBJ whole genome shotgun (WGS) entry which is preliminary data.</text>
</comment>
<organism evidence="1 2">
    <name type="scientific">Candidatus Desulfatibia profunda</name>
    <dbReference type="NCBI Taxonomy" id="2841695"/>
    <lineage>
        <taxon>Bacteria</taxon>
        <taxon>Pseudomonadati</taxon>
        <taxon>Thermodesulfobacteriota</taxon>
        <taxon>Desulfobacteria</taxon>
        <taxon>Desulfobacterales</taxon>
        <taxon>Desulfobacterales incertae sedis</taxon>
        <taxon>Candidatus Desulfatibia</taxon>
    </lineage>
</organism>
<evidence type="ECO:0000313" key="2">
    <source>
        <dbReference type="Proteomes" id="UP000603434"/>
    </source>
</evidence>
<proteinExistence type="predicted"/>
<reference evidence="1 2" key="1">
    <citation type="submission" date="2020-08" db="EMBL/GenBank/DDBJ databases">
        <title>Bridging the membrane lipid divide: bacteria of the FCB group superphylum have the potential to synthesize archaeal ether lipids.</title>
        <authorList>
            <person name="Villanueva L."/>
            <person name="Von Meijenfeldt F.A.B."/>
            <person name="Westbye A.B."/>
            <person name="Yadav S."/>
            <person name="Hopmans E.C."/>
            <person name="Dutilh B.E."/>
            <person name="Sinninghe Damste J.S."/>
        </authorList>
    </citation>
    <scope>NUCLEOTIDE SEQUENCE [LARGE SCALE GENOMIC DNA]</scope>
    <source>
        <strain evidence="1">NIOZ-UU30</strain>
    </source>
</reference>
<evidence type="ECO:0000313" key="1">
    <source>
        <dbReference type="EMBL" id="MBC8362265.1"/>
    </source>
</evidence>